<evidence type="ECO:0000259" key="4">
    <source>
        <dbReference type="PROSITE" id="PS50222"/>
    </source>
</evidence>
<dbReference type="PROSITE" id="PS50222">
    <property type="entry name" value="EF_HAND_2"/>
    <property type="match status" value="1"/>
</dbReference>
<dbReference type="HOGENOM" id="CLU_255909_0_0_1"/>
<dbReference type="OrthoDB" id="327681at2759"/>
<dbReference type="KEGG" id="tet:TTHERM_00383620"/>
<feature type="coiled-coil region" evidence="2">
    <location>
        <begin position="726"/>
        <end position="757"/>
    </location>
</feature>
<evidence type="ECO:0000256" key="2">
    <source>
        <dbReference type="SAM" id="Coils"/>
    </source>
</evidence>
<feature type="domain" description="EF-hand" evidence="4">
    <location>
        <begin position="618"/>
        <end position="653"/>
    </location>
</feature>
<protein>
    <recommendedName>
        <fullName evidence="4">EF-hand domain-containing protein</fullName>
    </recommendedName>
</protein>
<dbReference type="InterPro" id="IPR018247">
    <property type="entry name" value="EF_Hand_1_Ca_BS"/>
</dbReference>
<feature type="compositionally biased region" description="Polar residues" evidence="3">
    <location>
        <begin position="77"/>
        <end position="90"/>
    </location>
</feature>
<sequence>MDNDLNELKKTGLRHLSNTSQCIVEEQHNEMEFQKTSTKFSVKKRQILNQTNGFQSLQFSKGMIQVIGEKDAKNNPNLQNLNIDSESLNKNRPKNVEEQYEQKYRDIAIAENSTNKNDQRAYIAKERQNNKGLFDEANGFNIQRFLKRVAEEKLYGAFLQTLKNNDMQGQAVNTQRRMQFSLYSPSKTSSQFEYNSQFNQSQNTSPNSIQKCGYETNYTLNSKMENTANKFYNSKRPFSTNQRVQGDQLSSNVNSFYNLGELNSSREQQSINSAYQRLKFNKNKFDLNNKSFYGNDQTIIPSYLNSEVGTERQLVQDQDSYRETTALSKDRRLETPSRNNGNQSIFVSAPMSSLLKKRQKHYSISYNSNNEQVSSIQQSPNIFQSINANQNQTERKIQSALRKTHYFSDIKQKSNHISIDNDFIQQKQSQEGVHQVLAKSLAASPVYKRNEEGPYSQIMNRDNSMKKTNRSFQDIPYFTNNLPSNKTLKQNFSTLKKKNDPNQFKMISASEWKERSISQQFKIIQSEGSLNKNNHSHYYHIKLNHKEQGLHQIFKKISNAPEQQQILNIRTTRANFRQYLLKRYHEGLVEKLISFLEIPLKVDYMTYVRLVEKLLNLTPKQKVVLCFILLDENEDGYICNSDMFSFLRKNQNKLTEIDIKNVSRFAQTELNSLVNYSNEDNELEKILIKKNNLTLTEYKLFQKKGVECLIPTTVKKDTLYHVSFQIIEHSNKYRQTVRQLEETKRNQLQDLKKSKNRVCNYIKDSSFCINFDQFEIHLSRMENILNIFFDILAYISLIQFSYIEYMNYDKTYYANFQSYKSEQVEFKSAYAKLLKQHEENMTEIKPKQGSNHIQIEKVNIPEKIQLNRTLTHRTTPMNQGSDQKNQSFSKN</sequence>
<dbReference type="GeneID" id="7838035"/>
<dbReference type="PROSITE" id="PS00018">
    <property type="entry name" value="EF_HAND_1"/>
    <property type="match status" value="1"/>
</dbReference>
<dbReference type="AlphaFoldDB" id="Q23F51"/>
<organism evidence="5 6">
    <name type="scientific">Tetrahymena thermophila (strain SB210)</name>
    <dbReference type="NCBI Taxonomy" id="312017"/>
    <lineage>
        <taxon>Eukaryota</taxon>
        <taxon>Sar</taxon>
        <taxon>Alveolata</taxon>
        <taxon>Ciliophora</taxon>
        <taxon>Intramacronucleata</taxon>
        <taxon>Oligohymenophorea</taxon>
        <taxon>Hymenostomatida</taxon>
        <taxon>Tetrahymenina</taxon>
        <taxon>Tetrahymenidae</taxon>
        <taxon>Tetrahymena</taxon>
    </lineage>
</organism>
<reference evidence="6" key="1">
    <citation type="journal article" date="2006" name="PLoS Biol.">
        <title>Macronuclear genome sequence of the ciliate Tetrahymena thermophila, a model eukaryote.</title>
        <authorList>
            <person name="Eisen J.A."/>
            <person name="Coyne R.S."/>
            <person name="Wu M."/>
            <person name="Wu D."/>
            <person name="Thiagarajan M."/>
            <person name="Wortman J.R."/>
            <person name="Badger J.H."/>
            <person name="Ren Q."/>
            <person name="Amedeo P."/>
            <person name="Jones K.M."/>
            <person name="Tallon L.J."/>
            <person name="Delcher A.L."/>
            <person name="Salzberg S.L."/>
            <person name="Silva J.C."/>
            <person name="Haas B.J."/>
            <person name="Majoros W.H."/>
            <person name="Farzad M."/>
            <person name="Carlton J.M."/>
            <person name="Smith R.K. Jr."/>
            <person name="Garg J."/>
            <person name="Pearlman R.E."/>
            <person name="Karrer K.M."/>
            <person name="Sun L."/>
            <person name="Manning G."/>
            <person name="Elde N.C."/>
            <person name="Turkewitz A.P."/>
            <person name="Asai D.J."/>
            <person name="Wilkes D.E."/>
            <person name="Wang Y."/>
            <person name="Cai H."/>
            <person name="Collins K."/>
            <person name="Stewart B.A."/>
            <person name="Lee S.R."/>
            <person name="Wilamowska K."/>
            <person name="Weinberg Z."/>
            <person name="Ruzzo W.L."/>
            <person name="Wloga D."/>
            <person name="Gaertig J."/>
            <person name="Frankel J."/>
            <person name="Tsao C.-C."/>
            <person name="Gorovsky M.A."/>
            <person name="Keeling P.J."/>
            <person name="Waller R.F."/>
            <person name="Patron N.J."/>
            <person name="Cherry J.M."/>
            <person name="Stover N.A."/>
            <person name="Krieger C.J."/>
            <person name="del Toro C."/>
            <person name="Ryder H.F."/>
            <person name="Williamson S.C."/>
            <person name="Barbeau R.A."/>
            <person name="Hamilton E.P."/>
            <person name="Orias E."/>
        </authorList>
    </citation>
    <scope>NUCLEOTIDE SEQUENCE [LARGE SCALE GENOMIC DNA]</scope>
    <source>
        <strain evidence="6">SB210</strain>
    </source>
</reference>
<evidence type="ECO:0000256" key="1">
    <source>
        <dbReference type="ARBA" id="ARBA00022837"/>
    </source>
</evidence>
<evidence type="ECO:0000313" key="6">
    <source>
        <dbReference type="Proteomes" id="UP000009168"/>
    </source>
</evidence>
<evidence type="ECO:0000313" key="5">
    <source>
        <dbReference type="EMBL" id="EAR95302.2"/>
    </source>
</evidence>
<dbReference type="RefSeq" id="XP_001015547.2">
    <property type="nucleotide sequence ID" value="XM_001015547.3"/>
</dbReference>
<dbReference type="Gene3D" id="1.10.238.10">
    <property type="entry name" value="EF-hand"/>
    <property type="match status" value="1"/>
</dbReference>
<keyword evidence="2" id="KW-0175">Coiled coil</keyword>
<dbReference type="SUPFAM" id="SSF47473">
    <property type="entry name" value="EF-hand"/>
    <property type="match status" value="1"/>
</dbReference>
<dbReference type="InterPro" id="IPR002048">
    <property type="entry name" value="EF_hand_dom"/>
</dbReference>
<keyword evidence="1" id="KW-0106">Calcium</keyword>
<evidence type="ECO:0000256" key="3">
    <source>
        <dbReference type="SAM" id="MobiDB-lite"/>
    </source>
</evidence>
<accession>Q23F51</accession>
<dbReference type="InParanoid" id="Q23F51"/>
<dbReference type="GO" id="GO:0005509">
    <property type="term" value="F:calcium ion binding"/>
    <property type="evidence" value="ECO:0007669"/>
    <property type="project" value="InterPro"/>
</dbReference>
<dbReference type="Proteomes" id="UP000009168">
    <property type="component" value="Unassembled WGS sequence"/>
</dbReference>
<feature type="region of interest" description="Disordered" evidence="3">
    <location>
        <begin position="871"/>
        <end position="891"/>
    </location>
</feature>
<name>Q23F51_TETTS</name>
<proteinExistence type="predicted"/>
<feature type="region of interest" description="Disordered" evidence="3">
    <location>
        <begin position="77"/>
        <end position="96"/>
    </location>
</feature>
<dbReference type="InterPro" id="IPR011992">
    <property type="entry name" value="EF-hand-dom_pair"/>
</dbReference>
<gene>
    <name evidence="5" type="ORF">TTHERM_00383620</name>
</gene>
<dbReference type="EMBL" id="GG662706">
    <property type="protein sequence ID" value="EAR95302.2"/>
    <property type="molecule type" value="Genomic_DNA"/>
</dbReference>
<dbReference type="eggNOG" id="ENOG502T0B2">
    <property type="taxonomic scope" value="Eukaryota"/>
</dbReference>
<keyword evidence="6" id="KW-1185">Reference proteome</keyword>